<dbReference type="OrthoDB" id="2624713at2"/>
<name>A0A1M5BUS7_9FIRM</name>
<sequence length="121" mass="13620">MEDKNKTAAETTKAKDDFEAYKAKYGKLYRVNATVEPDDSTTVELVYLFQKPATASYDRYVKSTAQSPTKALRAFVLDNVIEEQHQKLEADLEEYPALALSVGEKLLNMLGLSKDINLKLL</sequence>
<dbReference type="AlphaFoldDB" id="A0A1M5BUS7"/>
<dbReference type="Proteomes" id="UP000184148">
    <property type="component" value="Unassembled WGS sequence"/>
</dbReference>
<dbReference type="Pfam" id="PF20941">
    <property type="entry name" value="DUF6848"/>
    <property type="match status" value="1"/>
</dbReference>
<evidence type="ECO:0000313" key="2">
    <source>
        <dbReference type="EMBL" id="SHF45982.1"/>
    </source>
</evidence>
<dbReference type="STRING" id="1121429.SAMN02745133_02704"/>
<dbReference type="Gene3D" id="3.30.2220.10">
    <property type="entry name" value="rbstp2171"/>
    <property type="match status" value="1"/>
</dbReference>
<feature type="domain" description="DUF6848" evidence="1">
    <location>
        <begin position="21"/>
        <end position="119"/>
    </location>
</feature>
<reference evidence="3" key="1">
    <citation type="submission" date="2016-11" db="EMBL/GenBank/DDBJ databases">
        <authorList>
            <person name="Varghese N."/>
            <person name="Submissions S."/>
        </authorList>
    </citation>
    <scope>NUCLEOTIDE SEQUENCE [LARGE SCALE GENOMIC DNA]</scope>
    <source>
        <strain evidence="3">DSM 12395</strain>
    </source>
</reference>
<organism evidence="2 3">
    <name type="scientific">Desulforamulus putei DSM 12395</name>
    <dbReference type="NCBI Taxonomy" id="1121429"/>
    <lineage>
        <taxon>Bacteria</taxon>
        <taxon>Bacillati</taxon>
        <taxon>Bacillota</taxon>
        <taxon>Clostridia</taxon>
        <taxon>Eubacteriales</taxon>
        <taxon>Peptococcaceae</taxon>
        <taxon>Desulforamulus</taxon>
    </lineage>
</organism>
<dbReference type="EMBL" id="FQUY01000025">
    <property type="protein sequence ID" value="SHF45982.1"/>
    <property type="molecule type" value="Genomic_DNA"/>
</dbReference>
<proteinExistence type="predicted"/>
<gene>
    <name evidence="2" type="ORF">SAMN02745133_02704</name>
</gene>
<dbReference type="InterPro" id="IPR049294">
    <property type="entry name" value="DUF6848"/>
</dbReference>
<evidence type="ECO:0000313" key="3">
    <source>
        <dbReference type="Proteomes" id="UP000184148"/>
    </source>
</evidence>
<evidence type="ECO:0000259" key="1">
    <source>
        <dbReference type="Pfam" id="PF20941"/>
    </source>
</evidence>
<protein>
    <recommendedName>
        <fullName evidence="1">DUF6848 domain-containing protein</fullName>
    </recommendedName>
</protein>
<keyword evidence="3" id="KW-1185">Reference proteome</keyword>
<accession>A0A1M5BUS7</accession>